<proteinExistence type="predicted"/>
<feature type="compositionally biased region" description="Polar residues" evidence="1">
    <location>
        <begin position="446"/>
        <end position="460"/>
    </location>
</feature>
<dbReference type="OrthoDB" id="6084525at2759"/>
<dbReference type="Proteomes" id="UP000314294">
    <property type="component" value="Unassembled WGS sequence"/>
</dbReference>
<dbReference type="GO" id="GO:0030165">
    <property type="term" value="F:PDZ domain binding"/>
    <property type="evidence" value="ECO:0007669"/>
    <property type="project" value="TreeGrafter"/>
</dbReference>
<feature type="compositionally biased region" description="Gly residues" evidence="1">
    <location>
        <begin position="306"/>
        <end position="319"/>
    </location>
</feature>
<feature type="compositionally biased region" description="Low complexity" evidence="1">
    <location>
        <begin position="345"/>
        <end position="354"/>
    </location>
</feature>
<feature type="region of interest" description="Disordered" evidence="1">
    <location>
        <begin position="211"/>
        <end position="537"/>
    </location>
</feature>
<feature type="compositionally biased region" description="Basic and acidic residues" evidence="1">
    <location>
        <begin position="359"/>
        <end position="375"/>
    </location>
</feature>
<feature type="compositionally biased region" description="Basic and acidic residues" evidence="1">
    <location>
        <begin position="236"/>
        <end position="248"/>
    </location>
</feature>
<comment type="caution">
    <text evidence="3">The sequence shown here is derived from an EMBL/GenBank/DDBJ whole genome shotgun (WGS) entry which is preliminary data.</text>
</comment>
<accession>A0A4Z2ETM7</accession>
<dbReference type="InterPro" id="IPR057092">
    <property type="entry name" value="SAM_KIDINS220"/>
</dbReference>
<feature type="compositionally biased region" description="Low complexity" evidence="1">
    <location>
        <begin position="293"/>
        <end position="305"/>
    </location>
</feature>
<sequence>MASTCPSHLHPRPPPTGCFSRDATAGPASVASVAPPLLLSAMTTEAVCERVQQIDGIDQSVAAQYGATIRKANVNGRVLSQCDIDELKREMSMNFGDWQLFRATVLDLRLLESQVLQEEAASEQGSVGGGASEVGRRAPAPMYSFNMSFEELSTLGGLEDAPRTGWMGGAHRTVSMSSLTSQASSNDIARLTERQQDEYRSAYQEYAAQMSQVETGGGERPVQPTPGQFMTAPPEDQSRDGGEPDGRKSFAKRSGKPAPDSADSASGADALDPITEEDEKGDHGAARAPPPRQALFPAAAAPEPEAGGGGGLGLGGGGLRYQKLTSDDEESEESDNAPLLKDATPPGARRPAAGSLALKGKDFLSDATLDKKDSSDSGVRSNESSPDRSLQDEEAELSRPERDDLIELDEDHAKRRLPRSLGGPREAAPARMSVGSEDGWPAAFNLNRTASSVALHNHANNRPRPPEGGPASSADPASSSGDVILSPSSASSARPGPDNENVRVVHLKRGLRPGDPPEVCSMSSDTVTFGEERESIL</sequence>
<dbReference type="GO" id="GO:0019887">
    <property type="term" value="F:protein kinase regulator activity"/>
    <property type="evidence" value="ECO:0007669"/>
    <property type="project" value="TreeGrafter"/>
</dbReference>
<feature type="domain" description="Kinase D-interacting substrate of 220 kDa-like SAM" evidence="2">
    <location>
        <begin position="37"/>
        <end position="122"/>
    </location>
</feature>
<feature type="region of interest" description="Disordered" evidence="1">
    <location>
        <begin position="1"/>
        <end position="24"/>
    </location>
</feature>
<dbReference type="EMBL" id="SRLO01003044">
    <property type="protein sequence ID" value="TNN31931.1"/>
    <property type="molecule type" value="Genomic_DNA"/>
</dbReference>
<feature type="compositionally biased region" description="Basic and acidic residues" evidence="1">
    <location>
        <begin position="385"/>
        <end position="405"/>
    </location>
</feature>
<keyword evidence="3" id="KW-0418">Kinase</keyword>
<dbReference type="PANTHER" id="PTHR24116:SF2">
    <property type="entry name" value="KINASE D-INTERACTING SUBSTRATE OF 220 KDA B"/>
    <property type="match status" value="1"/>
</dbReference>
<evidence type="ECO:0000259" key="2">
    <source>
        <dbReference type="Pfam" id="PF23307"/>
    </source>
</evidence>
<protein>
    <submittedName>
        <fullName evidence="3">Kinase D-interacting substrate</fullName>
    </submittedName>
</protein>
<evidence type="ECO:0000256" key="1">
    <source>
        <dbReference type="SAM" id="MobiDB-lite"/>
    </source>
</evidence>
<organism evidence="3 4">
    <name type="scientific">Liparis tanakae</name>
    <name type="common">Tanaka's snailfish</name>
    <dbReference type="NCBI Taxonomy" id="230148"/>
    <lineage>
        <taxon>Eukaryota</taxon>
        <taxon>Metazoa</taxon>
        <taxon>Chordata</taxon>
        <taxon>Craniata</taxon>
        <taxon>Vertebrata</taxon>
        <taxon>Euteleostomi</taxon>
        <taxon>Actinopterygii</taxon>
        <taxon>Neopterygii</taxon>
        <taxon>Teleostei</taxon>
        <taxon>Neoteleostei</taxon>
        <taxon>Acanthomorphata</taxon>
        <taxon>Eupercaria</taxon>
        <taxon>Perciformes</taxon>
        <taxon>Cottioidei</taxon>
        <taxon>Cottales</taxon>
        <taxon>Liparidae</taxon>
        <taxon>Liparis</taxon>
    </lineage>
</organism>
<dbReference type="Pfam" id="PF23307">
    <property type="entry name" value="SAM_KIDINS220"/>
    <property type="match status" value="1"/>
</dbReference>
<feature type="compositionally biased region" description="Low complexity" evidence="1">
    <location>
        <begin position="257"/>
        <end position="273"/>
    </location>
</feature>
<feature type="compositionally biased region" description="Low complexity" evidence="1">
    <location>
        <begin position="469"/>
        <end position="495"/>
    </location>
</feature>
<evidence type="ECO:0000313" key="3">
    <source>
        <dbReference type="EMBL" id="TNN31931.1"/>
    </source>
</evidence>
<dbReference type="GO" id="GO:0016301">
    <property type="term" value="F:kinase activity"/>
    <property type="evidence" value="ECO:0007669"/>
    <property type="project" value="UniProtKB-KW"/>
</dbReference>
<keyword evidence="3" id="KW-0808">Transferase</keyword>
<dbReference type="AlphaFoldDB" id="A0A4Z2ETM7"/>
<reference evidence="3 4" key="1">
    <citation type="submission" date="2019-03" db="EMBL/GenBank/DDBJ databases">
        <title>First draft genome of Liparis tanakae, snailfish: a comprehensive survey of snailfish specific genes.</title>
        <authorList>
            <person name="Kim W."/>
            <person name="Song I."/>
            <person name="Jeong J.-H."/>
            <person name="Kim D."/>
            <person name="Kim S."/>
            <person name="Ryu S."/>
            <person name="Song J.Y."/>
            <person name="Lee S.K."/>
        </authorList>
    </citation>
    <scope>NUCLEOTIDE SEQUENCE [LARGE SCALE GENOMIC DNA]</scope>
    <source>
        <tissue evidence="3">Muscle</tissue>
    </source>
</reference>
<dbReference type="InterPro" id="IPR052771">
    <property type="entry name" value="Neurotrophin_sig_adaptor"/>
</dbReference>
<dbReference type="PANTHER" id="PTHR24116">
    <property type="entry name" value="KINASE D-INTERACTING SUBSTRATE OF 220 KDA"/>
    <property type="match status" value="1"/>
</dbReference>
<keyword evidence="4" id="KW-1185">Reference proteome</keyword>
<gene>
    <name evidence="3" type="ORF">EYF80_057909</name>
</gene>
<name>A0A4Z2ETM7_9TELE</name>
<evidence type="ECO:0000313" key="4">
    <source>
        <dbReference type="Proteomes" id="UP000314294"/>
    </source>
</evidence>